<dbReference type="Pfam" id="PF21349">
    <property type="entry name" value="RUBY_RBDX"/>
    <property type="match status" value="1"/>
</dbReference>
<comment type="cofactor">
    <cofactor evidence="1">
        <name>Fe(3+)</name>
        <dbReference type="ChEBI" id="CHEBI:29034"/>
    </cofactor>
</comment>
<proteinExistence type="predicted"/>
<dbReference type="InterPro" id="IPR003251">
    <property type="entry name" value="Rr_diiron-bd_dom"/>
</dbReference>
<dbReference type="PANTHER" id="PTHR43865:SF1">
    <property type="entry name" value="RUBRERYTHRIN-RELATED"/>
    <property type="match status" value="1"/>
</dbReference>
<keyword evidence="2" id="KW-0813">Transport</keyword>
<gene>
    <name evidence="8" type="ORF">A2527_07860</name>
</gene>
<dbReference type="InterPro" id="IPR052364">
    <property type="entry name" value="Rubrerythrin"/>
</dbReference>
<dbReference type="Proteomes" id="UP000178449">
    <property type="component" value="Unassembled WGS sequence"/>
</dbReference>
<comment type="caution">
    <text evidence="8">The sequence shown here is derived from an EMBL/GenBank/DDBJ whole genome shotgun (WGS) entry which is preliminary data.</text>
</comment>
<dbReference type="PROSITE" id="PS50903">
    <property type="entry name" value="RUBREDOXIN_LIKE"/>
    <property type="match status" value="1"/>
</dbReference>
<keyword evidence="5" id="KW-0408">Iron</keyword>
<dbReference type="CDD" id="cd00729">
    <property type="entry name" value="rubredoxin_SM"/>
    <property type="match status" value="1"/>
</dbReference>
<evidence type="ECO:0000313" key="9">
    <source>
        <dbReference type="Proteomes" id="UP000178449"/>
    </source>
</evidence>
<evidence type="ECO:0000259" key="7">
    <source>
        <dbReference type="PROSITE" id="PS50905"/>
    </source>
</evidence>
<dbReference type="PROSITE" id="PS50905">
    <property type="entry name" value="FERRITIN_LIKE"/>
    <property type="match status" value="1"/>
</dbReference>
<feature type="domain" description="Rubredoxin-like" evidence="6">
    <location>
        <begin position="135"/>
        <end position="169"/>
    </location>
</feature>
<dbReference type="SUPFAM" id="SSF57802">
    <property type="entry name" value="Rubredoxin-like"/>
    <property type="match status" value="1"/>
</dbReference>
<dbReference type="Gene3D" id="1.20.1260.10">
    <property type="match status" value="1"/>
</dbReference>
<organism evidence="8 9">
    <name type="scientific">Candidatus Lambdaproteobacteria bacterium RIFOXYD2_FULL_50_16</name>
    <dbReference type="NCBI Taxonomy" id="1817772"/>
    <lineage>
        <taxon>Bacteria</taxon>
        <taxon>Pseudomonadati</taxon>
        <taxon>Pseudomonadota</taxon>
        <taxon>Candidatus Lambdaproteobacteria</taxon>
    </lineage>
</organism>
<dbReference type="InterPro" id="IPR009040">
    <property type="entry name" value="Ferritin-like_diiron"/>
</dbReference>
<dbReference type="STRING" id="1817772.A2527_07860"/>
<protein>
    <submittedName>
        <fullName evidence="8">Rubrerythrin</fullName>
    </submittedName>
</protein>
<dbReference type="AlphaFoldDB" id="A0A1F6GAF0"/>
<dbReference type="PANTHER" id="PTHR43865">
    <property type="entry name" value="RUBRERYTHRIN-RELATED"/>
    <property type="match status" value="1"/>
</dbReference>
<dbReference type="Pfam" id="PF02915">
    <property type="entry name" value="Rubrerythrin"/>
    <property type="match status" value="1"/>
</dbReference>
<evidence type="ECO:0000256" key="2">
    <source>
        <dbReference type="ARBA" id="ARBA00022448"/>
    </source>
</evidence>
<evidence type="ECO:0000256" key="5">
    <source>
        <dbReference type="ARBA" id="ARBA00023004"/>
    </source>
</evidence>
<evidence type="ECO:0000259" key="6">
    <source>
        <dbReference type="PROSITE" id="PS50903"/>
    </source>
</evidence>
<evidence type="ECO:0000256" key="3">
    <source>
        <dbReference type="ARBA" id="ARBA00022723"/>
    </source>
</evidence>
<dbReference type="InterPro" id="IPR048574">
    <property type="entry name" value="RUBY_RBDX"/>
</dbReference>
<name>A0A1F6GAF0_9PROT</name>
<dbReference type="Gene3D" id="2.20.28.10">
    <property type="match status" value="1"/>
</dbReference>
<feature type="domain" description="Ferritin-like diiron" evidence="7">
    <location>
        <begin position="1"/>
        <end position="128"/>
    </location>
</feature>
<evidence type="ECO:0000256" key="1">
    <source>
        <dbReference type="ARBA" id="ARBA00001965"/>
    </source>
</evidence>
<dbReference type="GO" id="GO:0005506">
    <property type="term" value="F:iron ion binding"/>
    <property type="evidence" value="ECO:0007669"/>
    <property type="project" value="InterPro"/>
</dbReference>
<evidence type="ECO:0000313" key="8">
    <source>
        <dbReference type="EMBL" id="OGG95081.1"/>
    </source>
</evidence>
<dbReference type="SUPFAM" id="SSF47240">
    <property type="entry name" value="Ferritin-like"/>
    <property type="match status" value="1"/>
</dbReference>
<dbReference type="EMBL" id="MFNE01000026">
    <property type="protein sequence ID" value="OGG95081.1"/>
    <property type="molecule type" value="Genomic_DNA"/>
</dbReference>
<reference evidence="8 9" key="1">
    <citation type="journal article" date="2016" name="Nat. Commun.">
        <title>Thousands of microbial genomes shed light on interconnected biogeochemical processes in an aquifer system.</title>
        <authorList>
            <person name="Anantharaman K."/>
            <person name="Brown C.T."/>
            <person name="Hug L.A."/>
            <person name="Sharon I."/>
            <person name="Castelle C.J."/>
            <person name="Probst A.J."/>
            <person name="Thomas B.C."/>
            <person name="Singh A."/>
            <person name="Wilkins M.J."/>
            <person name="Karaoz U."/>
            <person name="Brodie E.L."/>
            <person name="Williams K.H."/>
            <person name="Hubbard S.S."/>
            <person name="Banfield J.F."/>
        </authorList>
    </citation>
    <scope>NUCLEOTIDE SEQUENCE [LARGE SCALE GENOMIC DNA]</scope>
</reference>
<dbReference type="CDD" id="cd01041">
    <property type="entry name" value="Rubrerythrin"/>
    <property type="match status" value="1"/>
</dbReference>
<sequence length="172" mass="19497">MKKTEKNLKDAFAGESQARNKYTYFAKVAQKEGHHGVAAIFEETALNEMRHAKDEFLLLGGLGDTVSNLKAAISGEDYEVKKMYPTMAKEAEEEGNKEAAKLFKQIAKIEEHHRDRFQRLLDLLEAEKLYEREEAIDWKCNVCGHIHHGKKAPGKCPTCGHPQGHFLPSDIF</sequence>
<dbReference type="InterPro" id="IPR009078">
    <property type="entry name" value="Ferritin-like_SF"/>
</dbReference>
<dbReference type="GO" id="GO:0016491">
    <property type="term" value="F:oxidoreductase activity"/>
    <property type="evidence" value="ECO:0007669"/>
    <property type="project" value="InterPro"/>
</dbReference>
<accession>A0A1F6GAF0</accession>
<dbReference type="InterPro" id="IPR024934">
    <property type="entry name" value="Rubredoxin-like_dom"/>
</dbReference>
<keyword evidence="3" id="KW-0479">Metal-binding</keyword>
<dbReference type="InterPro" id="IPR012347">
    <property type="entry name" value="Ferritin-like"/>
</dbReference>
<evidence type="ECO:0000256" key="4">
    <source>
        <dbReference type="ARBA" id="ARBA00022982"/>
    </source>
</evidence>
<keyword evidence="4" id="KW-0249">Electron transport</keyword>